<feature type="compositionally biased region" description="Basic and acidic residues" evidence="1">
    <location>
        <begin position="577"/>
        <end position="589"/>
    </location>
</feature>
<feature type="compositionally biased region" description="Pro residues" evidence="1">
    <location>
        <begin position="71"/>
        <end position="80"/>
    </location>
</feature>
<feature type="compositionally biased region" description="Polar residues" evidence="1">
    <location>
        <begin position="1194"/>
        <end position="1208"/>
    </location>
</feature>
<reference evidence="2" key="1">
    <citation type="submission" date="2020-11" db="EMBL/GenBank/DDBJ databases">
        <authorList>
            <consortium name="DOE Joint Genome Institute"/>
            <person name="Ahrendt S."/>
            <person name="Riley R."/>
            <person name="Andreopoulos W."/>
            <person name="Labutti K."/>
            <person name="Pangilinan J."/>
            <person name="Ruiz-Duenas F.J."/>
            <person name="Barrasa J.M."/>
            <person name="Sanchez-Garcia M."/>
            <person name="Camarero S."/>
            <person name="Miyauchi S."/>
            <person name="Serrano A."/>
            <person name="Linde D."/>
            <person name="Babiker R."/>
            <person name="Drula E."/>
            <person name="Ayuso-Fernandez I."/>
            <person name="Pacheco R."/>
            <person name="Padilla G."/>
            <person name="Ferreira P."/>
            <person name="Barriuso J."/>
            <person name="Kellner H."/>
            <person name="Castanera R."/>
            <person name="Alfaro M."/>
            <person name="Ramirez L."/>
            <person name="Pisabarro A.G."/>
            <person name="Kuo A."/>
            <person name="Tritt A."/>
            <person name="Lipzen A."/>
            <person name="He G."/>
            <person name="Yan M."/>
            <person name="Ng V."/>
            <person name="Cullen D."/>
            <person name="Martin F."/>
            <person name="Rosso M.-N."/>
            <person name="Henrissat B."/>
            <person name="Hibbett D."/>
            <person name="Martinez A.T."/>
            <person name="Grigoriev I.V."/>
        </authorList>
    </citation>
    <scope>NUCLEOTIDE SEQUENCE</scope>
    <source>
        <strain evidence="2">CBS 506.95</strain>
    </source>
</reference>
<feature type="region of interest" description="Disordered" evidence="1">
    <location>
        <begin position="1024"/>
        <end position="1051"/>
    </location>
</feature>
<feature type="compositionally biased region" description="Pro residues" evidence="1">
    <location>
        <begin position="2417"/>
        <end position="2426"/>
    </location>
</feature>
<feature type="region of interest" description="Disordered" evidence="1">
    <location>
        <begin position="1259"/>
        <end position="1409"/>
    </location>
</feature>
<feature type="compositionally biased region" description="Low complexity" evidence="1">
    <location>
        <begin position="100"/>
        <end position="109"/>
    </location>
</feature>
<feature type="compositionally biased region" description="Polar residues" evidence="1">
    <location>
        <begin position="726"/>
        <end position="744"/>
    </location>
</feature>
<gene>
    <name evidence="2" type="ORF">CPB83DRAFT_880870</name>
</gene>
<name>A0A9P6EN77_9AGAR</name>
<feature type="compositionally biased region" description="Polar residues" evidence="1">
    <location>
        <begin position="1544"/>
        <end position="1555"/>
    </location>
</feature>
<feature type="compositionally biased region" description="Polar residues" evidence="1">
    <location>
        <begin position="33"/>
        <end position="52"/>
    </location>
</feature>
<feature type="compositionally biased region" description="Polar residues" evidence="1">
    <location>
        <begin position="1024"/>
        <end position="1038"/>
    </location>
</feature>
<dbReference type="EMBL" id="MU157832">
    <property type="protein sequence ID" value="KAF9532245.1"/>
    <property type="molecule type" value="Genomic_DNA"/>
</dbReference>
<feature type="compositionally biased region" description="Low complexity" evidence="1">
    <location>
        <begin position="2148"/>
        <end position="2168"/>
    </location>
</feature>
<feature type="region of interest" description="Disordered" evidence="1">
    <location>
        <begin position="2193"/>
        <end position="2285"/>
    </location>
</feature>
<feature type="region of interest" description="Disordered" evidence="1">
    <location>
        <begin position="1529"/>
        <end position="1557"/>
    </location>
</feature>
<accession>A0A9P6EN77</accession>
<feature type="compositionally biased region" description="Polar residues" evidence="1">
    <location>
        <begin position="131"/>
        <end position="140"/>
    </location>
</feature>
<dbReference type="Proteomes" id="UP000807306">
    <property type="component" value="Unassembled WGS sequence"/>
</dbReference>
<feature type="region of interest" description="Disordered" evidence="1">
    <location>
        <begin position="1"/>
        <end position="789"/>
    </location>
</feature>
<feature type="region of interest" description="Disordered" evidence="1">
    <location>
        <begin position="1470"/>
        <end position="1510"/>
    </location>
</feature>
<feature type="compositionally biased region" description="Basic residues" evidence="1">
    <location>
        <begin position="2401"/>
        <end position="2414"/>
    </location>
</feature>
<feature type="compositionally biased region" description="Low complexity" evidence="1">
    <location>
        <begin position="1753"/>
        <end position="1770"/>
    </location>
</feature>
<comment type="caution">
    <text evidence="2">The sequence shown here is derived from an EMBL/GenBank/DDBJ whole genome shotgun (WGS) entry which is preliminary data.</text>
</comment>
<feature type="compositionally biased region" description="Basic and acidic residues" evidence="1">
    <location>
        <begin position="204"/>
        <end position="550"/>
    </location>
</feature>
<feature type="region of interest" description="Disordered" evidence="1">
    <location>
        <begin position="2103"/>
        <end position="2175"/>
    </location>
</feature>
<feature type="compositionally biased region" description="Polar residues" evidence="1">
    <location>
        <begin position="1173"/>
        <end position="1188"/>
    </location>
</feature>
<feature type="compositionally biased region" description="Polar residues" evidence="1">
    <location>
        <begin position="1373"/>
        <end position="1385"/>
    </location>
</feature>
<feature type="compositionally biased region" description="Polar residues" evidence="1">
    <location>
        <begin position="2232"/>
        <end position="2257"/>
    </location>
</feature>
<organism evidence="2 3">
    <name type="scientific">Crepidotus variabilis</name>
    <dbReference type="NCBI Taxonomy" id="179855"/>
    <lineage>
        <taxon>Eukaryota</taxon>
        <taxon>Fungi</taxon>
        <taxon>Dikarya</taxon>
        <taxon>Basidiomycota</taxon>
        <taxon>Agaricomycotina</taxon>
        <taxon>Agaricomycetes</taxon>
        <taxon>Agaricomycetidae</taxon>
        <taxon>Agaricales</taxon>
        <taxon>Agaricineae</taxon>
        <taxon>Crepidotaceae</taxon>
        <taxon>Crepidotus</taxon>
    </lineage>
</organism>
<feature type="compositionally biased region" description="Polar residues" evidence="1">
    <location>
        <begin position="843"/>
        <end position="860"/>
    </location>
</feature>
<evidence type="ECO:0000313" key="3">
    <source>
        <dbReference type="Proteomes" id="UP000807306"/>
    </source>
</evidence>
<feature type="compositionally biased region" description="Basic and acidic residues" evidence="1">
    <location>
        <begin position="1881"/>
        <end position="1893"/>
    </location>
</feature>
<feature type="compositionally biased region" description="Basic and acidic residues" evidence="1">
    <location>
        <begin position="1126"/>
        <end position="1146"/>
    </location>
</feature>
<feature type="compositionally biased region" description="Polar residues" evidence="1">
    <location>
        <begin position="2193"/>
        <end position="2221"/>
    </location>
</feature>
<sequence length="2426" mass="272453">MKSLFSRRNDQQTGQSKTKDSYKFWRSDKEQSSSKTTSNQPEAYATSRLQAESRTKRSTPKPSQSYSSPQDKPPAPPPTTGPGSSAEQIVYPSTRINTIPLPSTNSQQLPPLPPPRPPTSSRHRESDDVKPQQQVRSFTTPIYGAPSSHLRQEPSKATRYPHSRNDVATIVRREVWLPPPHAASTSRPAEGKEEWTREPMLSDEPERYRSSTEDRGVSRDPNRRDRERERTRDRERDRVREREPDRDRIRRPTEREETPRDRDLQRQRDAALERARDLEREQAREADRAREKEERDLERAKQREREIEKERQKQREREEERIKEVERERQRQREEERAKERDAERERQRQREREEERAREREREMERERQRQQEREEERAKEREKEVERERQRQREQREREEERTKERQKEIERERQRERDKEAEREREKEREREAEMERQRERDRELELAKEKEREVERVRQREREKEKERERERQMERELEKQEREKERERERADKEKERERQREREREKDRERREQREKARQIERERRDRERELYERERLRREREVNPEVGASTKEATPGGPGPDPRPPIADLANDRERGKKEDLSSRVQTRQFDQAVTSETSARQPVPSHDDFRREKATRERHRTRDRERDPDQARYRAEATDVEPERYRSRAHGDRDRRRESRSGWVSDNHAGLNRKASRQIRQEPPQAEDAGDTSDGSINRVAGLPKLRRRDRISEAPITLNSKTAQYGQTPSIQPNSLPAYMTPRVTPFHLPTVESRNYDPTQRNLASLTEPSKYNEGDGAVRREINRHKLQEDLRNEPLNIIEQPQRPPSRASIMHGSSSTQYLPFSAPFGNGPSGSQATQRATSNTAPTFSGTNNTTGNGSKEKLPTRKHSEELRLPTTSNVRQADSLPGNAFINTNPGSMQYGLTLGETRDRKPYGHLSQPSGESRYPSHTPMGHSRVPSDDQKEVRGASETHASMPAVTPLTNVMQSSIRHVEKVKPSPPFPSNTLQTPSLAPRALTDELAGRAADGFRQAIASTPSHGTSNKLTTQSSAPPHLHPPAAHSKATTVVPDFPLFLTGIPPGEKPAGKDVVHGVFSPPSQTQALHRPIAASLLIPSEQKQAFPLSQELVNPGILSDYKAHHSDSDDLTSKNRQDAKAPEQVNLWAPTPVKNVETAVNQQILVGSSIQRPSTRNQNSRYSVLQPPNGVTSTATSQPTIQDEVSKVQAQPNIASSIPTLIFPPDATPPNPFLNEPHQRQKPLPTLVREPLQEEAGPSINRPPTSMGSRRDLPDTRTALSVSLGPPAFKSSSERLPHTVDPTPTTNVFEGRRPSQDVANNAQVGASVERPATSMAGKRDHHSRPSHRPTGSGDRPRDVTTMALPEHPTSSQERLQQEQLGLSLGRPPMNNGSKQGYAAGPPPQLIRQSIEPRTTDFTVSQEVGTPTVRPPTTNGLKRVPLSNTNAYPTNIGSTEGQPWLQGPSVQSGIDARPPTATGHRKEHGTTALRRPEAPSNNAAPVAGHIREPTGGVLTALPIQPLPQMEESSTQRHHRANNVPMPTSSKSQNPANVDDRGAVQWRRQIVQEDATPPNTGQILSVSHNSQIAPPVGVEYQLSVGGRLEERVQHSAPHDSPKSRQRVENTPLVHNHVLMTVDDQRKVSKGESPQHRAEARGLGDQVTRGSPLVQAMTEVREVLWVQKQDSPKIGVTDHTSGPHINPSELQIVDSVPQIKIHRPATAMCTRANYHAIPDSNAFDKPRSDALLTIGPSPQSSRQNSGNPSSSQTDNGAAPQAPPRYSPLFKGQSANAGELQPDSSSQARSDVIPSKKVSTMPNTDTIHRTPAVDPIFPAHQANQGRYARSSPQVNDVQINALPTSGHLIEGGPHNRQQLQNTPRSRESPPEQRVEVEVDDIKSSGVTHQARTEVELLRSARPALQPLPANHSEIERTQTPLFQKIHHPKLAELLSSPPSSQPFTLKPATTRSSENIRNNLPVSSAPSNGYSQPIPNDAARSSPPEKAKDVLRFESRQRETTATKTIPTGYSQATSSQPRSVTIQDTPTQVTSSATKTRANLEPANNQMIPGMAVPKSQPSITNKPSEGYPSTRLASQPLDVRFGISSQTHDNARPPASVAPRSHPRHHQHSSSLPMNLPPSSGGGFEPARSSTPAVPQSQSQPPPLLSVQTKSHEHNDKRNLVLPSAPSEETILMTPSSLGQTSALKPTTSRQSTTPSVKSQTAKKGFLDRFRRSSTPAPAVQTQQFQVWHPNASTSTPEGSPGHHKRPASPEVETKIAPPSPPNPRVPISIDIPVRDRVQESISPAAQVFNPFNYLTKRRHYGVDNASMEARDGATSTIIGSPTASLLSAVAVQLPPNRDTRQATSEWLSNEEVHIQTRPKRRRHRPGVVIEAAEDPPENKQRPKRNATRYKRPKGSSKPPPSLPTNS</sequence>
<feature type="region of interest" description="Disordered" evidence="1">
    <location>
        <begin position="1861"/>
        <end position="1893"/>
    </location>
</feature>
<keyword evidence="3" id="KW-1185">Reference proteome</keyword>
<feature type="compositionally biased region" description="Polar residues" evidence="1">
    <location>
        <begin position="60"/>
        <end position="70"/>
    </location>
</feature>
<dbReference type="OrthoDB" id="3058872at2759"/>
<feature type="compositionally biased region" description="Low complexity" evidence="1">
    <location>
        <begin position="1039"/>
        <end position="1051"/>
    </location>
</feature>
<protein>
    <submittedName>
        <fullName evidence="2">Uncharacterized protein</fullName>
    </submittedName>
</protein>
<feature type="region of interest" description="Disordered" evidence="1">
    <location>
        <begin position="1125"/>
        <end position="1147"/>
    </location>
</feature>
<feature type="region of interest" description="Disordered" evidence="1">
    <location>
        <begin position="809"/>
        <end position="966"/>
    </location>
</feature>
<feature type="region of interest" description="Disordered" evidence="1">
    <location>
        <begin position="1737"/>
        <end position="1833"/>
    </location>
</feature>
<feature type="compositionally biased region" description="Basic and acidic residues" evidence="1">
    <location>
        <begin position="948"/>
        <end position="960"/>
    </location>
</feature>
<feature type="compositionally biased region" description="Polar residues" evidence="1">
    <location>
        <begin position="762"/>
        <end position="780"/>
    </location>
</feature>
<feature type="compositionally biased region" description="Basic and acidic residues" evidence="1">
    <location>
        <begin position="17"/>
        <end position="32"/>
    </location>
</feature>
<feature type="region of interest" description="Disordered" evidence="1">
    <location>
        <begin position="1173"/>
        <end position="1208"/>
    </location>
</feature>
<feature type="compositionally biased region" description="Polar residues" evidence="1">
    <location>
        <begin position="1953"/>
        <end position="1991"/>
    </location>
</feature>
<feature type="compositionally biased region" description="Basic and acidic residues" evidence="1">
    <location>
        <begin position="613"/>
        <end position="668"/>
    </location>
</feature>
<feature type="compositionally biased region" description="Basic and acidic residues" evidence="1">
    <location>
        <begin position="870"/>
        <end position="884"/>
    </location>
</feature>
<feature type="region of interest" description="Disordered" evidence="1">
    <location>
        <begin position="1949"/>
        <end position="2091"/>
    </location>
</feature>
<evidence type="ECO:0000313" key="2">
    <source>
        <dbReference type="EMBL" id="KAF9532245.1"/>
    </source>
</evidence>
<feature type="compositionally biased region" description="Polar residues" evidence="1">
    <location>
        <begin position="590"/>
        <end position="608"/>
    </location>
</feature>
<evidence type="ECO:0000256" key="1">
    <source>
        <dbReference type="SAM" id="MobiDB-lite"/>
    </source>
</evidence>
<proteinExistence type="predicted"/>
<feature type="region of interest" description="Disordered" evidence="1">
    <location>
        <begin position="2371"/>
        <end position="2426"/>
    </location>
</feature>
<feature type="region of interest" description="Disordered" evidence="1">
    <location>
        <begin position="1424"/>
        <end position="1448"/>
    </location>
</feature>
<feature type="compositionally biased region" description="Basic and acidic residues" evidence="1">
    <location>
        <begin position="2000"/>
        <end position="2018"/>
    </location>
</feature>
<feature type="compositionally biased region" description="Polar residues" evidence="1">
    <location>
        <begin position="2019"/>
        <end position="2065"/>
    </location>
</feature>
<feature type="compositionally biased region" description="Basic residues" evidence="1">
    <location>
        <begin position="2376"/>
        <end position="2385"/>
    </location>
</feature>
<feature type="compositionally biased region" description="Low complexity" evidence="1">
    <location>
        <begin position="2128"/>
        <end position="2138"/>
    </location>
</feature>